<evidence type="ECO:0000313" key="2">
    <source>
        <dbReference type="EMBL" id="EYC52741.1"/>
    </source>
</evidence>
<dbReference type="OrthoDB" id="9154863at2"/>
<protein>
    <submittedName>
        <fullName evidence="2">Uncharacterized protein</fullName>
    </submittedName>
</protein>
<keyword evidence="1" id="KW-0732">Signal</keyword>
<dbReference type="EMBL" id="JEMG01000001">
    <property type="protein sequence ID" value="EYC52741.1"/>
    <property type="molecule type" value="Genomic_DNA"/>
</dbReference>
<reference evidence="2 3" key="1">
    <citation type="submission" date="2014-02" db="EMBL/GenBank/DDBJ databases">
        <title>Draft Genome of Hylemonella gracilis isolated from the Niagara River.</title>
        <authorList>
            <person name="Pawlowski D.R."/>
            <person name="Koudelka G.B."/>
        </authorList>
    </citation>
    <scope>NUCLEOTIDE SEQUENCE [LARGE SCALE GENOMIC DNA]</scope>
    <source>
        <strain evidence="2 3">Niagara R</strain>
    </source>
</reference>
<sequence>MQTIVVTLIVFACFAYAAQALMPAALRRALARWLTSWPHWPAPVARRLQRAARRFESGCGCEGCDRPAKAATAVNQPQSIHIQRRRP</sequence>
<dbReference type="Pfam" id="PF20228">
    <property type="entry name" value="DUF6587"/>
    <property type="match status" value="1"/>
</dbReference>
<dbReference type="Proteomes" id="UP000023268">
    <property type="component" value="Unassembled WGS sequence"/>
</dbReference>
<organism evidence="2 3">
    <name type="scientific">Hylemonella gracilis str. Niagara R</name>
    <dbReference type="NCBI Taxonomy" id="1458275"/>
    <lineage>
        <taxon>Bacteria</taxon>
        <taxon>Pseudomonadati</taxon>
        <taxon>Pseudomonadota</taxon>
        <taxon>Betaproteobacteria</taxon>
        <taxon>Burkholderiales</taxon>
        <taxon>Comamonadaceae</taxon>
        <taxon>Hylemonella</taxon>
    </lineage>
</organism>
<dbReference type="eggNOG" id="ENOG5033NF4">
    <property type="taxonomic scope" value="Bacteria"/>
</dbReference>
<name>A0A016XLM4_9BURK</name>
<accession>A0A016XLM4</accession>
<feature type="chain" id="PRO_5001492189" evidence="1">
    <location>
        <begin position="18"/>
        <end position="87"/>
    </location>
</feature>
<dbReference type="InterPro" id="IPR046494">
    <property type="entry name" value="DUF6587"/>
</dbReference>
<evidence type="ECO:0000256" key="1">
    <source>
        <dbReference type="SAM" id="SignalP"/>
    </source>
</evidence>
<dbReference type="AlphaFoldDB" id="A0A016XLM4"/>
<evidence type="ECO:0000313" key="3">
    <source>
        <dbReference type="Proteomes" id="UP000023268"/>
    </source>
</evidence>
<feature type="signal peptide" evidence="1">
    <location>
        <begin position="1"/>
        <end position="17"/>
    </location>
</feature>
<gene>
    <name evidence="2" type="ORF">AZ34_01010</name>
</gene>
<comment type="caution">
    <text evidence="2">The sequence shown here is derived from an EMBL/GenBank/DDBJ whole genome shotgun (WGS) entry which is preliminary data.</text>
</comment>
<dbReference type="RefSeq" id="WP_035603827.1">
    <property type="nucleotide sequence ID" value="NZ_JEMG01000001.1"/>
</dbReference>
<dbReference type="STRING" id="1458275.AZ34_01010"/>
<proteinExistence type="predicted"/>